<dbReference type="SUPFAM" id="SSF88659">
    <property type="entry name" value="Sigma3 and sigma4 domains of RNA polymerase sigma factors"/>
    <property type="match status" value="1"/>
</dbReference>
<dbReference type="Gene3D" id="1.10.1740.10">
    <property type="match status" value="1"/>
</dbReference>
<dbReference type="AlphaFoldDB" id="A0A434AWX2"/>
<name>A0A434AWX2_9BACT</name>
<dbReference type="InterPro" id="IPR007627">
    <property type="entry name" value="RNA_pol_sigma70_r2"/>
</dbReference>
<keyword evidence="8" id="KW-1185">Reference proteome</keyword>
<dbReference type="OrthoDB" id="1342792at2"/>
<feature type="domain" description="RNA polymerase sigma-70 region 2" evidence="5">
    <location>
        <begin position="27"/>
        <end position="92"/>
    </location>
</feature>
<dbReference type="InterPro" id="IPR014327">
    <property type="entry name" value="RNA_pol_sigma70_bacteroid"/>
</dbReference>
<dbReference type="InterPro" id="IPR039425">
    <property type="entry name" value="RNA_pol_sigma-70-like"/>
</dbReference>
<dbReference type="Gene3D" id="1.10.10.10">
    <property type="entry name" value="Winged helix-like DNA-binding domain superfamily/Winged helix DNA-binding domain"/>
    <property type="match status" value="1"/>
</dbReference>
<dbReference type="NCBIfam" id="TIGR02985">
    <property type="entry name" value="Sig70_bacteroi1"/>
    <property type="match status" value="1"/>
</dbReference>
<organism evidence="7 8">
    <name type="scientific">Ancylomarina longa</name>
    <dbReference type="NCBI Taxonomy" id="2487017"/>
    <lineage>
        <taxon>Bacteria</taxon>
        <taxon>Pseudomonadati</taxon>
        <taxon>Bacteroidota</taxon>
        <taxon>Bacteroidia</taxon>
        <taxon>Marinilabiliales</taxon>
        <taxon>Marinifilaceae</taxon>
        <taxon>Ancylomarina</taxon>
    </lineage>
</organism>
<dbReference type="InterPro" id="IPR013325">
    <property type="entry name" value="RNA_pol_sigma_r2"/>
</dbReference>
<evidence type="ECO:0000256" key="1">
    <source>
        <dbReference type="ARBA" id="ARBA00010641"/>
    </source>
</evidence>
<keyword evidence="2" id="KW-0805">Transcription regulation</keyword>
<sequence>MTTNNEIKDQTLVIQLKDGSQLAFKQLFDRYTPRIYRFAISYLKSDVDAEELVQDVFLKLWEKKETLDEFQNIRAYIFKIAINSIYNLSKRKNYKQVYNEFVKNNFTQGNEFTWNEVVYNELVDSLNLHIDKMPAQRRDIFLMSRKDGLSNQEIAKNLSISLRTVENQIYRAVSYLRKQLKPNSVFLLLLFFLNS</sequence>
<protein>
    <submittedName>
        <fullName evidence="7">RNA polymerase sigma-70 factor</fullName>
    </submittedName>
</protein>
<dbReference type="Pfam" id="PF08281">
    <property type="entry name" value="Sigma70_r4_2"/>
    <property type="match status" value="1"/>
</dbReference>
<dbReference type="GO" id="GO:0016987">
    <property type="term" value="F:sigma factor activity"/>
    <property type="evidence" value="ECO:0007669"/>
    <property type="project" value="UniProtKB-KW"/>
</dbReference>
<dbReference type="Proteomes" id="UP000282985">
    <property type="component" value="Unassembled WGS sequence"/>
</dbReference>
<dbReference type="InterPro" id="IPR036388">
    <property type="entry name" value="WH-like_DNA-bd_sf"/>
</dbReference>
<dbReference type="InterPro" id="IPR014284">
    <property type="entry name" value="RNA_pol_sigma-70_dom"/>
</dbReference>
<dbReference type="PANTHER" id="PTHR43133:SF46">
    <property type="entry name" value="RNA POLYMERASE SIGMA-70 FACTOR ECF SUBFAMILY"/>
    <property type="match status" value="1"/>
</dbReference>
<dbReference type="InterPro" id="IPR013249">
    <property type="entry name" value="RNA_pol_sigma70_r4_t2"/>
</dbReference>
<evidence type="ECO:0000259" key="6">
    <source>
        <dbReference type="Pfam" id="PF08281"/>
    </source>
</evidence>
<dbReference type="Pfam" id="PF04542">
    <property type="entry name" value="Sigma70_r2"/>
    <property type="match status" value="1"/>
</dbReference>
<evidence type="ECO:0000313" key="7">
    <source>
        <dbReference type="EMBL" id="RUT79020.1"/>
    </source>
</evidence>
<feature type="domain" description="RNA polymerase sigma factor 70 region 4 type 2" evidence="6">
    <location>
        <begin position="130"/>
        <end position="173"/>
    </location>
</feature>
<dbReference type="EMBL" id="RJJX01000005">
    <property type="protein sequence ID" value="RUT79020.1"/>
    <property type="molecule type" value="Genomic_DNA"/>
</dbReference>
<dbReference type="GO" id="GO:0006352">
    <property type="term" value="P:DNA-templated transcription initiation"/>
    <property type="evidence" value="ECO:0007669"/>
    <property type="project" value="InterPro"/>
</dbReference>
<dbReference type="SUPFAM" id="SSF88946">
    <property type="entry name" value="Sigma2 domain of RNA polymerase sigma factors"/>
    <property type="match status" value="1"/>
</dbReference>
<evidence type="ECO:0000259" key="5">
    <source>
        <dbReference type="Pfam" id="PF04542"/>
    </source>
</evidence>
<keyword evidence="3" id="KW-0731">Sigma factor</keyword>
<accession>A0A434AWX2</accession>
<comment type="caution">
    <text evidence="7">The sequence shown here is derived from an EMBL/GenBank/DDBJ whole genome shotgun (WGS) entry which is preliminary data.</text>
</comment>
<keyword evidence="4" id="KW-0804">Transcription</keyword>
<dbReference type="InterPro" id="IPR013324">
    <property type="entry name" value="RNA_pol_sigma_r3/r4-like"/>
</dbReference>
<comment type="similarity">
    <text evidence="1">Belongs to the sigma-70 factor family. ECF subfamily.</text>
</comment>
<dbReference type="NCBIfam" id="TIGR02937">
    <property type="entry name" value="sigma70-ECF"/>
    <property type="match status" value="1"/>
</dbReference>
<evidence type="ECO:0000256" key="4">
    <source>
        <dbReference type="ARBA" id="ARBA00023163"/>
    </source>
</evidence>
<gene>
    <name evidence="7" type="ORF">DLK05_05950</name>
</gene>
<dbReference type="GO" id="GO:0003677">
    <property type="term" value="F:DNA binding"/>
    <property type="evidence" value="ECO:0007669"/>
    <property type="project" value="InterPro"/>
</dbReference>
<dbReference type="PANTHER" id="PTHR43133">
    <property type="entry name" value="RNA POLYMERASE ECF-TYPE SIGMA FACTO"/>
    <property type="match status" value="1"/>
</dbReference>
<evidence type="ECO:0000256" key="3">
    <source>
        <dbReference type="ARBA" id="ARBA00023082"/>
    </source>
</evidence>
<evidence type="ECO:0000256" key="2">
    <source>
        <dbReference type="ARBA" id="ARBA00023015"/>
    </source>
</evidence>
<reference evidence="7 8" key="1">
    <citation type="submission" date="2018-11" db="EMBL/GenBank/DDBJ databases">
        <title>Parancylomarina longa gen. nov., sp. nov., isolated from sediments of southern Okinawa.</title>
        <authorList>
            <person name="Fu T."/>
        </authorList>
    </citation>
    <scope>NUCLEOTIDE SEQUENCE [LARGE SCALE GENOMIC DNA]</scope>
    <source>
        <strain evidence="7 8">T3-2 S1-C</strain>
    </source>
</reference>
<proteinExistence type="inferred from homology"/>
<evidence type="ECO:0000313" key="8">
    <source>
        <dbReference type="Proteomes" id="UP000282985"/>
    </source>
</evidence>
<dbReference type="RefSeq" id="WP_127343073.1">
    <property type="nucleotide sequence ID" value="NZ_RJJX01000005.1"/>
</dbReference>